<keyword evidence="1" id="KW-0812">Transmembrane</keyword>
<keyword evidence="1" id="KW-1133">Transmembrane helix</keyword>
<dbReference type="AlphaFoldDB" id="A0A0P6CWH9"/>
<gene>
    <name evidence="3" type="ORF">APZ42_031810</name>
</gene>
<evidence type="ECO:0000313" key="2">
    <source>
        <dbReference type="EMBL" id="JAN05568.1"/>
    </source>
</evidence>
<evidence type="ECO:0000256" key="1">
    <source>
        <dbReference type="SAM" id="Phobius"/>
    </source>
</evidence>
<reference evidence="3 4" key="2">
    <citation type="submission" date="2016-03" db="EMBL/GenBank/DDBJ databases">
        <title>EvidentialGene: Evidence-directed Construction of Genes on Genomes.</title>
        <authorList>
            <person name="Gilbert D.G."/>
            <person name="Choi J.-H."/>
            <person name="Mockaitis K."/>
            <person name="Colbourne J."/>
            <person name="Pfrender M."/>
        </authorList>
    </citation>
    <scope>NUCLEOTIDE SEQUENCE [LARGE SCALE GENOMIC DNA]</scope>
    <source>
        <strain evidence="3 4">Xinb3</strain>
        <tissue evidence="3">Complete organism</tissue>
    </source>
</reference>
<dbReference type="EMBL" id="LRGB01002994">
    <property type="protein sequence ID" value="KZS05096.1"/>
    <property type="molecule type" value="Genomic_DNA"/>
</dbReference>
<keyword evidence="4" id="KW-1185">Reference proteome</keyword>
<accession>A0A0P6CWH9</accession>
<evidence type="ECO:0000313" key="3">
    <source>
        <dbReference type="EMBL" id="KZS05096.1"/>
    </source>
</evidence>
<feature type="transmembrane region" description="Helical" evidence="1">
    <location>
        <begin position="31"/>
        <end position="53"/>
    </location>
</feature>
<proteinExistence type="predicted"/>
<name>A0A0P6CWH9_9CRUS</name>
<keyword evidence="1" id="KW-0472">Membrane</keyword>
<protein>
    <submittedName>
        <fullName evidence="2">Uncharacterized protein</fullName>
    </submittedName>
</protein>
<organism evidence="2">
    <name type="scientific">Daphnia magna</name>
    <dbReference type="NCBI Taxonomy" id="35525"/>
    <lineage>
        <taxon>Eukaryota</taxon>
        <taxon>Metazoa</taxon>
        <taxon>Ecdysozoa</taxon>
        <taxon>Arthropoda</taxon>
        <taxon>Crustacea</taxon>
        <taxon>Branchiopoda</taxon>
        <taxon>Diplostraca</taxon>
        <taxon>Cladocera</taxon>
        <taxon>Anomopoda</taxon>
        <taxon>Daphniidae</taxon>
        <taxon>Daphnia</taxon>
    </lineage>
</organism>
<sequence length="85" mass="10324">MFKNISKCGFCVSQVVDFCKRMDNHLIVRRLLFRFLPLFHFFRFMVFRCFYVIHHCSPLRNELNLPSVYISQPNVVYCHIDYVDV</sequence>
<dbReference type="Proteomes" id="UP000076858">
    <property type="component" value="Unassembled WGS sequence"/>
</dbReference>
<dbReference type="EMBL" id="GDIQ01089169">
    <property type="protein sequence ID" value="JAN05568.1"/>
    <property type="molecule type" value="Transcribed_RNA"/>
</dbReference>
<evidence type="ECO:0000313" key="4">
    <source>
        <dbReference type="Proteomes" id="UP000076858"/>
    </source>
</evidence>
<reference evidence="2" key="1">
    <citation type="submission" date="2015-10" db="EMBL/GenBank/DDBJ databases">
        <title>EvidentialGene: Evidence-directed Construction of Complete mRNA Transcriptomes without Genomes.</title>
        <authorList>
            <person name="Gilbert D.G."/>
        </authorList>
    </citation>
    <scope>NUCLEOTIDE SEQUENCE</scope>
</reference>